<feature type="compositionally biased region" description="Polar residues" evidence="1">
    <location>
        <begin position="44"/>
        <end position="61"/>
    </location>
</feature>
<reference evidence="2 3" key="1">
    <citation type="submission" date="2017-12" db="EMBL/GenBank/DDBJ databases">
        <title>Integrating genomic resources of turbot (Scophthalmus maximus) in depth evaluation of genetic and physical mapping variation across individuals.</title>
        <authorList>
            <person name="Martinez P."/>
        </authorList>
    </citation>
    <scope>NUCLEOTIDE SEQUENCE [LARGE SCALE GENOMIC DNA]</scope>
</reference>
<dbReference type="AlphaFoldDB" id="A0A2U9BRG5"/>
<evidence type="ECO:0000313" key="3">
    <source>
        <dbReference type="Proteomes" id="UP000246464"/>
    </source>
</evidence>
<protein>
    <submittedName>
        <fullName evidence="2">Uncharacterized protein</fullName>
    </submittedName>
</protein>
<accession>A0A2U9BRG5</accession>
<proteinExistence type="predicted"/>
<organism evidence="2 3">
    <name type="scientific">Scophthalmus maximus</name>
    <name type="common">Turbot</name>
    <name type="synonym">Psetta maxima</name>
    <dbReference type="NCBI Taxonomy" id="52904"/>
    <lineage>
        <taxon>Eukaryota</taxon>
        <taxon>Metazoa</taxon>
        <taxon>Chordata</taxon>
        <taxon>Craniata</taxon>
        <taxon>Vertebrata</taxon>
        <taxon>Euteleostomi</taxon>
        <taxon>Actinopterygii</taxon>
        <taxon>Neopterygii</taxon>
        <taxon>Teleostei</taxon>
        <taxon>Neoteleostei</taxon>
        <taxon>Acanthomorphata</taxon>
        <taxon>Carangaria</taxon>
        <taxon>Pleuronectiformes</taxon>
        <taxon>Pleuronectoidei</taxon>
        <taxon>Scophthalmidae</taxon>
        <taxon>Scophthalmus</taxon>
    </lineage>
</organism>
<keyword evidence="3" id="KW-1185">Reference proteome</keyword>
<dbReference type="EMBL" id="CP026250">
    <property type="protein sequence ID" value="AWP05972.1"/>
    <property type="molecule type" value="Genomic_DNA"/>
</dbReference>
<feature type="compositionally biased region" description="Polar residues" evidence="1">
    <location>
        <begin position="82"/>
        <end position="94"/>
    </location>
</feature>
<sequence length="94" mass="10116">MATGSEQQDSSPRLVRLTSPPGPVSMLKVEPPERPTPERRGVQGNATGTFTLPGWYTSSQAARVERNAPGEYDTDLNHGQDCGSNPDLTQSYLG</sequence>
<evidence type="ECO:0000256" key="1">
    <source>
        <dbReference type="SAM" id="MobiDB-lite"/>
    </source>
</evidence>
<gene>
    <name evidence="2" type="ORF">SMAX5B_007364</name>
</gene>
<dbReference type="Proteomes" id="UP000246464">
    <property type="component" value="Chromosome 8"/>
</dbReference>
<feature type="region of interest" description="Disordered" evidence="1">
    <location>
        <begin position="1"/>
        <end position="94"/>
    </location>
</feature>
<name>A0A2U9BRG5_SCOMX</name>
<feature type="compositionally biased region" description="Basic and acidic residues" evidence="1">
    <location>
        <begin position="30"/>
        <end position="41"/>
    </location>
</feature>
<feature type="compositionally biased region" description="Polar residues" evidence="1">
    <location>
        <begin position="1"/>
        <end position="11"/>
    </location>
</feature>
<evidence type="ECO:0000313" key="2">
    <source>
        <dbReference type="EMBL" id="AWP05972.1"/>
    </source>
</evidence>